<evidence type="ECO:0000313" key="2">
    <source>
        <dbReference type="Proteomes" id="UP000327013"/>
    </source>
</evidence>
<accession>A0A5N6L6P4</accession>
<reference evidence="1 2" key="1">
    <citation type="submission" date="2019-06" db="EMBL/GenBank/DDBJ databases">
        <title>A chromosomal-level reference genome of Carpinus fangiana (Coryloideae, Betulaceae).</title>
        <authorList>
            <person name="Yang X."/>
            <person name="Wang Z."/>
            <person name="Zhang L."/>
            <person name="Hao G."/>
            <person name="Liu J."/>
            <person name="Yang Y."/>
        </authorList>
    </citation>
    <scope>NUCLEOTIDE SEQUENCE [LARGE SCALE GENOMIC DNA]</scope>
    <source>
        <strain evidence="1">Cfa_2016G</strain>
        <tissue evidence="1">Leaf</tissue>
    </source>
</reference>
<dbReference type="EMBL" id="VIBQ01001168">
    <property type="protein sequence ID" value="KAC5535180.1"/>
    <property type="molecule type" value="Genomic_DNA"/>
</dbReference>
<comment type="caution">
    <text evidence="1">The sequence shown here is derived from an EMBL/GenBank/DDBJ whole genome shotgun (WGS) entry which is preliminary data.</text>
</comment>
<protein>
    <submittedName>
        <fullName evidence="1">Uncharacterized protein</fullName>
    </submittedName>
</protein>
<dbReference type="AlphaFoldDB" id="A0A5N6L6P4"/>
<name>A0A5N6L6P4_9ROSI</name>
<organism evidence="1 2">
    <name type="scientific">Carpinus fangiana</name>
    <dbReference type="NCBI Taxonomy" id="176857"/>
    <lineage>
        <taxon>Eukaryota</taxon>
        <taxon>Viridiplantae</taxon>
        <taxon>Streptophyta</taxon>
        <taxon>Embryophyta</taxon>
        <taxon>Tracheophyta</taxon>
        <taxon>Spermatophyta</taxon>
        <taxon>Magnoliopsida</taxon>
        <taxon>eudicotyledons</taxon>
        <taxon>Gunneridae</taxon>
        <taxon>Pentapetalae</taxon>
        <taxon>rosids</taxon>
        <taxon>fabids</taxon>
        <taxon>Fagales</taxon>
        <taxon>Betulaceae</taxon>
        <taxon>Carpinus</taxon>
    </lineage>
</organism>
<keyword evidence="2" id="KW-1185">Reference proteome</keyword>
<sequence>MRNSAVMQQMIETALEAEREQHRVQSAREREEITAQVTEEVTARVTDEVTARVTSQVTNEITARVTAQVSTQMYEMQAQMAAQSQMMREYEYKMPQLE</sequence>
<proteinExistence type="predicted"/>
<dbReference type="Proteomes" id="UP000327013">
    <property type="component" value="Unassembled WGS sequence"/>
</dbReference>
<evidence type="ECO:0000313" key="1">
    <source>
        <dbReference type="EMBL" id="KAC5535180.1"/>
    </source>
</evidence>
<gene>
    <name evidence="1" type="ORF">FH972_027235</name>
</gene>